<dbReference type="PANTHER" id="PTHR33826">
    <property type="entry name" value="F20B24.21"/>
    <property type="match status" value="1"/>
</dbReference>
<dbReference type="Pfam" id="PF23041">
    <property type="entry name" value="DUF7036"/>
    <property type="match status" value="2"/>
</dbReference>
<evidence type="ECO:0000313" key="4">
    <source>
        <dbReference type="EMBL" id="KAJ9687383.1"/>
    </source>
</evidence>
<proteinExistence type="predicted"/>
<comment type="caution">
    <text evidence="4">The sequence shown here is derived from an EMBL/GenBank/DDBJ whole genome shotgun (WGS) entry which is preliminary data.</text>
</comment>
<feature type="transmembrane region" description="Helical" evidence="2">
    <location>
        <begin position="338"/>
        <end position="355"/>
    </location>
</feature>
<accession>A0AA39DJQ8</accession>
<dbReference type="EMBL" id="JARBHA010000012">
    <property type="protein sequence ID" value="KAJ9687383.1"/>
    <property type="molecule type" value="Genomic_DNA"/>
</dbReference>
<feature type="region of interest" description="Disordered" evidence="1">
    <location>
        <begin position="196"/>
        <end position="319"/>
    </location>
</feature>
<evidence type="ECO:0000256" key="2">
    <source>
        <dbReference type="SAM" id="Phobius"/>
    </source>
</evidence>
<keyword evidence="2" id="KW-0812">Transmembrane</keyword>
<organism evidence="4 5">
    <name type="scientific">Vitis rotundifolia</name>
    <name type="common">Muscadine grape</name>
    <dbReference type="NCBI Taxonomy" id="103349"/>
    <lineage>
        <taxon>Eukaryota</taxon>
        <taxon>Viridiplantae</taxon>
        <taxon>Streptophyta</taxon>
        <taxon>Embryophyta</taxon>
        <taxon>Tracheophyta</taxon>
        <taxon>Spermatophyta</taxon>
        <taxon>Magnoliopsida</taxon>
        <taxon>eudicotyledons</taxon>
        <taxon>Gunneridae</taxon>
        <taxon>Pentapetalae</taxon>
        <taxon>rosids</taxon>
        <taxon>Vitales</taxon>
        <taxon>Vitaceae</taxon>
        <taxon>Viteae</taxon>
        <taxon>Vitis</taxon>
    </lineage>
</organism>
<reference evidence="4 5" key="1">
    <citation type="journal article" date="2023" name="BMC Biotechnol.">
        <title>Vitis rotundifolia cv Carlos genome sequencing.</title>
        <authorList>
            <person name="Huff M."/>
            <person name="Hulse-Kemp A."/>
            <person name="Scheffler B."/>
            <person name="Youngblood R."/>
            <person name="Simpson S."/>
            <person name="Babiker E."/>
            <person name="Staton M."/>
        </authorList>
    </citation>
    <scope>NUCLEOTIDE SEQUENCE [LARGE SCALE GENOMIC DNA]</scope>
    <source>
        <tissue evidence="4">Leaf</tissue>
    </source>
</reference>
<keyword evidence="5" id="KW-1185">Reference proteome</keyword>
<evidence type="ECO:0000256" key="1">
    <source>
        <dbReference type="SAM" id="MobiDB-lite"/>
    </source>
</evidence>
<name>A0AA39DJQ8_VITRO</name>
<feature type="domain" description="DUF7036" evidence="3">
    <location>
        <begin position="2"/>
        <end position="55"/>
    </location>
</feature>
<feature type="domain" description="DUF7036" evidence="3">
    <location>
        <begin position="88"/>
        <end position="178"/>
    </location>
</feature>
<sequence length="357" mass="38170">MHQAGASNWTNVAFGVLSDPINVPINPVSLSVLRSSLIELFLQQSNLTLTTSIFGQSSMFELLKFQGGITVIPLQSTSFWQIPQVLFNFTLLNSISEIQDKLAQLKDQLKVGLHLRLYENVYLQITNVIGSTVDPPVTVQASIMSDFGILLPQRLKQLAQTITGSPSKNLGLDNSVFGTVKGVSLSSYLVDTLHATPPTPSPAPSPEPHDYAGPSPSPYANLSPSYPPVLSPDTHHASPCSNCNAFPPSAPSPDEGPSHSFPPISMSPLPSVVSPRASSPYPPPLVPRTQLSPNLSPSPTVSSDTSQDQDKGSGKHIVSPPSLYSASSSSFAGSSNKIWLFVFSGLVVAHYLLWLHI</sequence>
<keyword evidence="2" id="KW-1133">Transmembrane helix</keyword>
<keyword evidence="2" id="KW-0472">Membrane</keyword>
<dbReference type="InterPro" id="IPR055464">
    <property type="entry name" value="DUF7036"/>
</dbReference>
<feature type="compositionally biased region" description="Pro residues" evidence="1">
    <location>
        <begin position="197"/>
        <end position="206"/>
    </location>
</feature>
<evidence type="ECO:0000313" key="5">
    <source>
        <dbReference type="Proteomes" id="UP001168098"/>
    </source>
</evidence>
<dbReference type="AlphaFoldDB" id="A0AA39DJQ8"/>
<evidence type="ECO:0000259" key="3">
    <source>
        <dbReference type="Pfam" id="PF23041"/>
    </source>
</evidence>
<feature type="compositionally biased region" description="Polar residues" evidence="1">
    <location>
        <begin position="289"/>
        <end position="306"/>
    </location>
</feature>
<dbReference type="PANTHER" id="PTHR33826:SF4">
    <property type="entry name" value="F20B24.21"/>
    <property type="match status" value="1"/>
</dbReference>
<gene>
    <name evidence="4" type="ORF">PVL29_016035</name>
</gene>
<protein>
    <recommendedName>
        <fullName evidence="3">DUF7036 domain-containing protein</fullName>
    </recommendedName>
</protein>
<dbReference type="Proteomes" id="UP001168098">
    <property type="component" value="Unassembled WGS sequence"/>
</dbReference>